<dbReference type="InterPro" id="IPR032675">
    <property type="entry name" value="LRR_dom_sf"/>
</dbReference>
<dbReference type="PANTHER" id="PTHR45661">
    <property type="entry name" value="SURFACE ANTIGEN"/>
    <property type="match status" value="1"/>
</dbReference>
<dbReference type="EMBL" id="AWVF01000209">
    <property type="protein sequence ID" value="ERJ95230.1"/>
    <property type="molecule type" value="Genomic_DNA"/>
</dbReference>
<comment type="caution">
    <text evidence="3">The sequence shown here is derived from an EMBL/GenBank/DDBJ whole genome shotgun (WGS) entry which is preliminary data.</text>
</comment>
<evidence type="ECO:0000256" key="1">
    <source>
        <dbReference type="SAM" id="Phobius"/>
    </source>
</evidence>
<gene>
    <name evidence="3" type="ORF">RUMCAL_01646</name>
</gene>
<keyword evidence="1" id="KW-0472">Membrane</keyword>
<keyword evidence="1" id="KW-1133">Transmembrane helix</keyword>
<name>U2KT25_9FIRM</name>
<dbReference type="Pfam" id="PF13306">
    <property type="entry name" value="LRR_5"/>
    <property type="match status" value="2"/>
</dbReference>
<dbReference type="AlphaFoldDB" id="U2KT25"/>
<dbReference type="PANTHER" id="PTHR45661:SF3">
    <property type="entry name" value="IG-LIKE DOMAIN-CONTAINING PROTEIN"/>
    <property type="match status" value="1"/>
</dbReference>
<organism evidence="3 4">
    <name type="scientific">Ruminococcus callidus ATCC 27760</name>
    <dbReference type="NCBI Taxonomy" id="411473"/>
    <lineage>
        <taxon>Bacteria</taxon>
        <taxon>Bacillati</taxon>
        <taxon>Bacillota</taxon>
        <taxon>Clostridia</taxon>
        <taxon>Eubacteriales</taxon>
        <taxon>Oscillospiraceae</taxon>
        <taxon>Ruminococcus</taxon>
    </lineage>
</organism>
<proteinExistence type="predicted"/>
<evidence type="ECO:0000256" key="2">
    <source>
        <dbReference type="SAM" id="SignalP"/>
    </source>
</evidence>
<protein>
    <recommendedName>
        <fullName evidence="5">Leucine Rich repeat-containing domain protein</fullName>
    </recommendedName>
</protein>
<feature type="chain" id="PRO_5004631304" description="Leucine Rich repeat-containing domain protein" evidence="2">
    <location>
        <begin position="29"/>
        <end position="490"/>
    </location>
</feature>
<keyword evidence="1" id="KW-0812">Transmembrane</keyword>
<dbReference type="GeneID" id="93693170"/>
<dbReference type="Gene3D" id="3.80.10.10">
    <property type="entry name" value="Ribonuclease Inhibitor"/>
    <property type="match status" value="2"/>
</dbReference>
<feature type="transmembrane region" description="Helical" evidence="1">
    <location>
        <begin position="449"/>
        <end position="470"/>
    </location>
</feature>
<sequence>MRTWKQLICGLLGTTLCAGLLGAVPAAAAMTTENATEDDSGISVDTSGDAAYDVFTYRGNDTGVTITSCDTSATAANLPEEIDGKPVTEIGDAAFMNCQFLTSLTIPSHVTKIGESAFSDCPMLCTVSLPEGLRELGKGTFESCTMLSEVNIPSTLTELPEAAFYNCSYFPSFTVPANIQTIGSEAFYSCTALQEVTLSEGIVSIGDYAFQNCQVLETVSLPASCTTLGNYVFDGCQALTAFSVAPENPAYQEQDGVLFTADGETLLRYPQAKAETSYTVPEGCTTLADWSFIGSTALEQINIDGVTAIGEDCFYYCTALKSITVPEGITELNGAVFAYCLSMEEATLPSTIRKLGNHCFYSCAKLKKLELPDGLTTIGDQCFYNCVALLQMNLPKSITEIGEQAIGYYTPSDAKDNEAKEIDQLYVYNDGSEAVRKYMQHWRANTYKYWLIGGGITVVVAGGIVTLIAVHQSRNKIRPTSRHASATKKK</sequence>
<dbReference type="PATRIC" id="fig|411473.3.peg.1344"/>
<evidence type="ECO:0000313" key="4">
    <source>
        <dbReference type="Proteomes" id="UP000016662"/>
    </source>
</evidence>
<accession>U2KT25</accession>
<dbReference type="HOGENOM" id="CLU_556521_0_0_9"/>
<dbReference type="Proteomes" id="UP000016662">
    <property type="component" value="Unassembled WGS sequence"/>
</dbReference>
<dbReference type="eggNOG" id="COG5492">
    <property type="taxonomic scope" value="Bacteria"/>
</dbReference>
<dbReference type="InterPro" id="IPR026906">
    <property type="entry name" value="LRR_5"/>
</dbReference>
<dbReference type="STRING" id="411473.RUMCAL_01646"/>
<evidence type="ECO:0008006" key="5">
    <source>
        <dbReference type="Google" id="ProtNLM"/>
    </source>
</evidence>
<dbReference type="RefSeq" id="WP_021683117.1">
    <property type="nucleotide sequence ID" value="NZ_KI260465.1"/>
</dbReference>
<dbReference type="SUPFAM" id="SSF52058">
    <property type="entry name" value="L domain-like"/>
    <property type="match status" value="2"/>
</dbReference>
<evidence type="ECO:0000313" key="3">
    <source>
        <dbReference type="EMBL" id="ERJ95230.1"/>
    </source>
</evidence>
<keyword evidence="4" id="KW-1185">Reference proteome</keyword>
<dbReference type="OrthoDB" id="1819373at2"/>
<dbReference type="InterPro" id="IPR053139">
    <property type="entry name" value="Surface_bspA-like"/>
</dbReference>
<keyword evidence="2" id="KW-0732">Signal</keyword>
<feature type="signal peptide" evidence="2">
    <location>
        <begin position="1"/>
        <end position="28"/>
    </location>
</feature>
<reference evidence="3 4" key="1">
    <citation type="submission" date="2013-07" db="EMBL/GenBank/DDBJ databases">
        <authorList>
            <person name="Weinstock G."/>
            <person name="Sodergren E."/>
            <person name="Wylie T."/>
            <person name="Fulton L."/>
            <person name="Fulton R."/>
            <person name="Fronick C."/>
            <person name="O'Laughlin M."/>
            <person name="Godfrey J."/>
            <person name="Miner T."/>
            <person name="Herter B."/>
            <person name="Appelbaum E."/>
            <person name="Cordes M."/>
            <person name="Lek S."/>
            <person name="Wollam A."/>
            <person name="Pepin K.H."/>
            <person name="Palsikar V.B."/>
            <person name="Mitreva M."/>
            <person name="Wilson R.K."/>
        </authorList>
    </citation>
    <scope>NUCLEOTIDE SEQUENCE [LARGE SCALE GENOMIC DNA]</scope>
    <source>
        <strain evidence="3 4">ATCC 27760</strain>
    </source>
</reference>